<keyword evidence="2" id="KW-0812">Transmembrane</keyword>
<feature type="compositionally biased region" description="Basic residues" evidence="10">
    <location>
        <begin position="2114"/>
        <end position="2128"/>
    </location>
</feature>
<dbReference type="PANTHER" id="PTHR24025:SF23">
    <property type="entry name" value="NEURAL-CADHERIN"/>
    <property type="match status" value="1"/>
</dbReference>
<evidence type="ECO:0000256" key="2">
    <source>
        <dbReference type="ARBA" id="ARBA00022692"/>
    </source>
</evidence>
<dbReference type="FunFam" id="2.60.40.60:FF:000116">
    <property type="entry name" value="Dachsous cadherin-related 2"/>
    <property type="match status" value="1"/>
</dbReference>
<dbReference type="InterPro" id="IPR002126">
    <property type="entry name" value="Cadherin-like_dom"/>
</dbReference>
<feature type="compositionally biased region" description="Basic and acidic residues" evidence="10">
    <location>
        <begin position="2360"/>
        <end position="2376"/>
    </location>
</feature>
<evidence type="ECO:0000256" key="10">
    <source>
        <dbReference type="SAM" id="MobiDB-lite"/>
    </source>
</evidence>
<feature type="region of interest" description="Disordered" evidence="10">
    <location>
        <begin position="2241"/>
        <end position="2441"/>
    </location>
</feature>
<evidence type="ECO:0000256" key="1">
    <source>
        <dbReference type="ARBA" id="ARBA00004370"/>
    </source>
</evidence>
<comment type="caution">
    <text evidence="12">The sequence shown here is derived from an EMBL/GenBank/DDBJ whole genome shotgun (WGS) entry which is preliminary data.</text>
</comment>
<evidence type="ECO:0000313" key="13">
    <source>
        <dbReference type="Proteomes" id="UP001519460"/>
    </source>
</evidence>
<evidence type="ECO:0000256" key="8">
    <source>
        <dbReference type="ARBA" id="ARBA00023180"/>
    </source>
</evidence>
<reference evidence="12 13" key="1">
    <citation type="journal article" date="2023" name="Sci. Data">
        <title>Genome assembly of the Korean intertidal mud-creeper Batillaria attramentaria.</title>
        <authorList>
            <person name="Patra A.K."/>
            <person name="Ho P.T."/>
            <person name="Jun S."/>
            <person name="Lee S.J."/>
            <person name="Kim Y."/>
            <person name="Won Y.J."/>
        </authorList>
    </citation>
    <scope>NUCLEOTIDE SEQUENCE [LARGE SCALE GENOMIC DNA]</scope>
    <source>
        <strain evidence="12">Wonlab-2016</strain>
    </source>
</reference>
<feature type="domain" description="Cadherin" evidence="11">
    <location>
        <begin position="1363"/>
        <end position="1467"/>
    </location>
</feature>
<evidence type="ECO:0000256" key="7">
    <source>
        <dbReference type="ARBA" id="ARBA00023136"/>
    </source>
</evidence>
<evidence type="ECO:0000256" key="5">
    <source>
        <dbReference type="ARBA" id="ARBA00022889"/>
    </source>
</evidence>
<feature type="domain" description="Cadherin" evidence="11">
    <location>
        <begin position="1260"/>
        <end position="1362"/>
    </location>
</feature>
<keyword evidence="6" id="KW-1133">Transmembrane helix</keyword>
<keyword evidence="3" id="KW-0677">Repeat</keyword>
<keyword evidence="13" id="KW-1185">Reference proteome</keyword>
<proteinExistence type="predicted"/>
<feature type="domain" description="Cadherin" evidence="11">
    <location>
        <begin position="339"/>
        <end position="446"/>
    </location>
</feature>
<feature type="domain" description="Cadherin" evidence="11">
    <location>
        <begin position="848"/>
        <end position="951"/>
    </location>
</feature>
<feature type="domain" description="Cadherin" evidence="11">
    <location>
        <begin position="1153"/>
        <end position="1259"/>
    </location>
</feature>
<feature type="domain" description="Cadherin" evidence="11">
    <location>
        <begin position="669"/>
        <end position="757"/>
    </location>
</feature>
<name>A0ABD0LA58_9CAEN</name>
<feature type="region of interest" description="Disordered" evidence="10">
    <location>
        <begin position="2019"/>
        <end position="2074"/>
    </location>
</feature>
<dbReference type="GO" id="GO:0007155">
    <property type="term" value="P:cell adhesion"/>
    <property type="evidence" value="ECO:0007669"/>
    <property type="project" value="UniProtKB-KW"/>
</dbReference>
<sequence length="2441" mass="261456">MFPVHCLRPDNCPRFPVNLYPECNPRFISMTVVEGLKKNTELMQLNCTDPDNTGGGELTWKIMSGNVRGVFQVTKTGMVRTKKKPDAEGRVNPYTLFISASDAGEPSLAAVVALNIFISSINDEPPRIEGLPSVIDVPEDSPVGTIVTSCTLVDDDTSRLPQGLARVEIISGNEDNFYRLDAITCALSLNERLDYETMGPRTLRLRARDLDTAAPLTTEQSVTINIVDVNDHRPTCEEYVIFLTVAEDTVVGEEVTSLNCSDTDVSDTLQYVIAPGSPDLLAVDLNTGVMTVARALDFETDANFDVTVHVHDLSAVPFTTTVVVVVEVTDVDDNIPQFADSLITADVPEDADLGHVIVTLTASDADSADTTLSTVSYSLLSVTPDLDWFLVDAQTGILSVKNLVDREVADTLSLIIAAHSSNKTTATSTTTVSITIADVNDHSPIFNETIFYGKVMENAAAGTSVGEVSAYDDDSGVNGNIVFSVDSTLLAITPDSGIVSLIGDAEFETSRSHLVVVTATDTGSPPLTSQAFVHVTVEAENEMTPQWAVPADDTEVRSVPENAAPGSPLFTVSAADGDAGEDGSVRYTLLQPTTSPFVVHAELGIVTLERTLDRESQDSYTLVIEAKDSSLTQQKSSTTSLTVSVTDFNDHAPVCDSRPHLVIDSTVVPGDTLFTLTCSDADTVNGAMEFFKTGGDPVGVFSVDRGSGAVRLERQPTESSYTVTVEIRDGGTPELSSYLALTFITNNSLVFQNLPRTIEISEDLFLGSVVFDVSVSGTTLPVFFKADGANGAFKAEPSTGKVILASDLDRELVESYEVEITAWTAVGYTATSTLTVSILDINDNAPEVSGNFNISVMEDLSVPSLLYTYSAKDDDFQENGTVTFSITQGNDHALFAMDPTGSLRLVSQLDAEVSKVHVLTILAEDGGSPALAEERVVVIAVLNVDEHQPVFLSGGGTISVPENAPLGAELIQLQGPDNDVTDDVWMGITSGNDANTFVLDRHSGSLYLAKLLDREQVEEYDLTIQTMNAKLETDTVQLTVMVNDVNDNPPSFSKSQYMFYVPHNTPGGTVVGQLIVADPDNGTNAEFDLDIVSGNTGNSFAIDGLSIVTASLIDYSHVCSYSLVVRATDTGSLTSETTVIVKVTPENISPRFLSSEDSRTVDENSLTGEMIYDLQATVDGAVEGESGDLTYFITMGNDLGLFFVEQFTGELYIVHDLDYEAASTHTITVQAENRNDASLSDVMNVTVHVSNVNDASPYFSQHEYLWEKDEGLPAGTTIGQVTAADSDDGAFGQVHYSLEPNTNFSVDQATGEVKVAGDVQYSDQTSYRFLVYASDDAGASSLTATAAILVRLNGVNKHAPTFPDAPYDVTVPESVTSGISVLALLPLDGDAGANGRVTCGVTRGNEAGLFSIDPASCVLKTARNLDAETQTEFILTVSGSDGGSPSKVGGANVTVHVTDVNDNSPSFAESEVHVQVFRTAPAGTEVVTSQATDADSGSNGEVTYALLSGNDDGYFTVDPLTARVETVTQLTPAADAHTLILTATDGGLPARTGTLTINVDVTPFLVQPPAAFTFSVTEQSAAGTYVGTVPTDPSLSVTSYAIASGNYGDGFRISTDASGNGVLATNRVLDRETYPVYQLTVESFHSGGAETAVVTVTVSDKNDNAPEFLTTELSFPVVENLPAGMTAKKLEVVDADEGTNADVSLSFSPSSQICSLYLRVESDGSVVIKSPIDYEAVRSFQCDVLAVDGGSPALTSSTTLTVNVVDVNEQPIQVETSSTSVFLSLEIPHDSNAGRIVHTLTAADFGMVLSPGDVLEFVSVSEDGVFTVGVTSGEIAVSRPELLYDSSRYFQWVVCTRTGSGVSDTQLGMLRVDTFNTNDHLVAITYAVSKDYLESQNTTLESRLQLFFGADTRVEVLEVRALSSSGGTRRRLLADESVALVYVVGNTAADTAAAVDQAKIFLTQEQILQILQQSPDGAPVSGLSDAALPVLLVMPYNNYNPGSEPEAFLDTAEGQQFARQPLLGKDSSNRHSRKDETKKKKSKSRGHAAYDAVGEGAVIPSAKASPQETTSHDEGLSKLLPLSLLATGNFPQTPPSSTVWIFENNQKVNAARTSVKKKQKQGKLRKSKKEFSAFVPDTEASTSQGAPERENQRRNNDSTEAECEIKQDINESENSNGTRTESEEMRNNNRGRRNSKSPRGAWEDDTDLPTYVLGSDVRTTSAEGSASVTDSPATPRSILIKSNQSAQQSPQRSFKDNRGDQSSYDDVSVDDLIPEDAKRDPTSEQWADRVKPGDTEKARRGSPGVMAGIFRGIGSWRKPVTEGRLPKRASMPDIGPTRQRDRGSSPACSDKSPANFDSNDGIRRWLRDSTRFRDVYTRGGNSSSKKSATGSDDGTLHMRKARRGSVDEKDLQQVILDESEEKKKEDRPENIPSVRRQSLFV</sequence>
<dbReference type="InterPro" id="IPR015919">
    <property type="entry name" value="Cadherin-like_sf"/>
</dbReference>
<feature type="domain" description="Cadherin" evidence="11">
    <location>
        <begin position="1568"/>
        <end position="1668"/>
    </location>
</feature>
<dbReference type="Gene3D" id="2.60.40.60">
    <property type="entry name" value="Cadherins"/>
    <property type="match status" value="17"/>
</dbReference>
<evidence type="ECO:0000256" key="4">
    <source>
        <dbReference type="ARBA" id="ARBA00022837"/>
    </source>
</evidence>
<dbReference type="GO" id="GO:0005509">
    <property type="term" value="F:calcium ion binding"/>
    <property type="evidence" value="ECO:0007669"/>
    <property type="project" value="UniProtKB-UniRule"/>
</dbReference>
<evidence type="ECO:0000259" key="11">
    <source>
        <dbReference type="PROSITE" id="PS50268"/>
    </source>
</evidence>
<feature type="domain" description="Cadherin" evidence="11">
    <location>
        <begin position="24"/>
        <end position="128"/>
    </location>
</feature>
<dbReference type="PROSITE" id="PS00232">
    <property type="entry name" value="CADHERIN_1"/>
    <property type="match status" value="7"/>
</dbReference>
<feature type="domain" description="Cadherin" evidence="11">
    <location>
        <begin position="752"/>
        <end position="848"/>
    </location>
</feature>
<evidence type="ECO:0000256" key="9">
    <source>
        <dbReference type="PROSITE-ProRule" id="PRU00043"/>
    </source>
</evidence>
<keyword evidence="7" id="KW-0472">Membrane</keyword>
<dbReference type="GO" id="GO:0016020">
    <property type="term" value="C:membrane"/>
    <property type="evidence" value="ECO:0007669"/>
    <property type="project" value="UniProtKB-SubCell"/>
</dbReference>
<dbReference type="FunFam" id="2.60.40.60:FF:000020">
    <property type="entry name" value="Dachsous cadherin-related 1b"/>
    <property type="match status" value="2"/>
</dbReference>
<dbReference type="InterPro" id="IPR020894">
    <property type="entry name" value="Cadherin_CS"/>
</dbReference>
<feature type="domain" description="Cadherin" evidence="11">
    <location>
        <begin position="237"/>
        <end position="338"/>
    </location>
</feature>
<dbReference type="EMBL" id="JACVVK020000069">
    <property type="protein sequence ID" value="KAK7496161.1"/>
    <property type="molecule type" value="Genomic_DNA"/>
</dbReference>
<feature type="compositionally biased region" description="Basic and acidic residues" evidence="10">
    <location>
        <begin position="2027"/>
        <end position="2038"/>
    </location>
</feature>
<feature type="domain" description="Cadherin" evidence="11">
    <location>
        <begin position="551"/>
        <end position="655"/>
    </location>
</feature>
<comment type="subcellular location">
    <subcellularLocation>
        <location evidence="1">Membrane</location>
    </subcellularLocation>
</comment>
<evidence type="ECO:0000313" key="12">
    <source>
        <dbReference type="EMBL" id="KAK7496161.1"/>
    </source>
</evidence>
<feature type="domain" description="Cadherin" evidence="11">
    <location>
        <begin position="1669"/>
        <end position="1782"/>
    </location>
</feature>
<feature type="region of interest" description="Disordered" evidence="10">
    <location>
        <begin position="2111"/>
        <end position="2211"/>
    </location>
</feature>
<dbReference type="InterPro" id="IPR050971">
    <property type="entry name" value="Cadherin-domain_protein"/>
</dbReference>
<feature type="domain" description="Cadherin" evidence="11">
    <location>
        <begin position="129"/>
        <end position="236"/>
    </location>
</feature>
<feature type="compositionally biased region" description="Polar residues" evidence="10">
    <location>
        <begin position="2241"/>
        <end position="2252"/>
    </location>
</feature>
<dbReference type="GO" id="GO:0007163">
    <property type="term" value="P:establishment or maintenance of cell polarity"/>
    <property type="evidence" value="ECO:0007669"/>
    <property type="project" value="UniProtKB-ARBA"/>
</dbReference>
<keyword evidence="4 9" id="KW-0106">Calcium</keyword>
<evidence type="ECO:0000256" key="6">
    <source>
        <dbReference type="ARBA" id="ARBA00022989"/>
    </source>
</evidence>
<dbReference type="CDD" id="cd11304">
    <property type="entry name" value="Cadherin_repeat"/>
    <property type="match status" value="17"/>
</dbReference>
<feature type="domain" description="Cadherin" evidence="11">
    <location>
        <begin position="957"/>
        <end position="1052"/>
    </location>
</feature>
<protein>
    <recommendedName>
        <fullName evidence="11">Cadherin domain-containing protein</fullName>
    </recommendedName>
</protein>
<feature type="domain" description="Cadherin" evidence="11">
    <location>
        <begin position="1468"/>
        <end position="1571"/>
    </location>
</feature>
<feature type="compositionally biased region" description="Basic and acidic residues" evidence="10">
    <location>
        <begin position="2420"/>
        <end position="2429"/>
    </location>
</feature>
<feature type="compositionally biased region" description="Basic and acidic residues" evidence="10">
    <location>
        <begin position="2147"/>
        <end position="2169"/>
    </location>
</feature>
<evidence type="ECO:0000256" key="3">
    <source>
        <dbReference type="ARBA" id="ARBA00022737"/>
    </source>
</evidence>
<dbReference type="PROSITE" id="PS50268">
    <property type="entry name" value="CADHERIN_2"/>
    <property type="match status" value="17"/>
</dbReference>
<keyword evidence="5" id="KW-0130">Cell adhesion</keyword>
<feature type="compositionally biased region" description="Basic and acidic residues" evidence="10">
    <location>
        <begin position="2275"/>
        <end position="2299"/>
    </location>
</feature>
<dbReference type="Pfam" id="PF00028">
    <property type="entry name" value="Cadherin"/>
    <property type="match status" value="15"/>
</dbReference>
<feature type="domain" description="Cadherin" evidence="11">
    <location>
        <begin position="447"/>
        <end position="547"/>
    </location>
</feature>
<dbReference type="PANTHER" id="PTHR24025">
    <property type="entry name" value="DESMOGLEIN FAMILY MEMBER"/>
    <property type="match status" value="1"/>
</dbReference>
<keyword evidence="8" id="KW-0325">Glycoprotein</keyword>
<feature type="compositionally biased region" description="Polar residues" evidence="10">
    <location>
        <begin position="2379"/>
        <end position="2392"/>
    </location>
</feature>
<organism evidence="12 13">
    <name type="scientific">Batillaria attramentaria</name>
    <dbReference type="NCBI Taxonomy" id="370345"/>
    <lineage>
        <taxon>Eukaryota</taxon>
        <taxon>Metazoa</taxon>
        <taxon>Spiralia</taxon>
        <taxon>Lophotrochozoa</taxon>
        <taxon>Mollusca</taxon>
        <taxon>Gastropoda</taxon>
        <taxon>Caenogastropoda</taxon>
        <taxon>Sorbeoconcha</taxon>
        <taxon>Cerithioidea</taxon>
        <taxon>Batillariidae</taxon>
        <taxon>Batillaria</taxon>
    </lineage>
</organism>
<feature type="domain" description="Cadherin" evidence="11">
    <location>
        <begin position="1053"/>
        <end position="1152"/>
    </location>
</feature>
<dbReference type="PRINTS" id="PR00205">
    <property type="entry name" value="CADHERIN"/>
</dbReference>
<dbReference type="SUPFAM" id="SSF49313">
    <property type="entry name" value="Cadherin-like"/>
    <property type="match status" value="17"/>
</dbReference>
<dbReference type="SMART" id="SM00112">
    <property type="entry name" value="CA"/>
    <property type="match status" value="17"/>
</dbReference>
<gene>
    <name evidence="12" type="ORF">BaRGS_00012571</name>
</gene>
<dbReference type="Proteomes" id="UP001519460">
    <property type="component" value="Unassembled WGS sequence"/>
</dbReference>
<accession>A0ABD0LA58</accession>